<accession>A0A2N7LG37</accession>
<evidence type="ECO:0000313" key="3">
    <source>
        <dbReference type="EMBL" id="PMN94446.1"/>
    </source>
</evidence>
<keyword evidence="2" id="KW-1133">Transmembrane helix</keyword>
<organism evidence="3 4">
    <name type="scientific">Enterovibrio norvegicus</name>
    <dbReference type="NCBI Taxonomy" id="188144"/>
    <lineage>
        <taxon>Bacteria</taxon>
        <taxon>Pseudomonadati</taxon>
        <taxon>Pseudomonadota</taxon>
        <taxon>Gammaproteobacteria</taxon>
        <taxon>Vibrionales</taxon>
        <taxon>Vibrionaceae</taxon>
        <taxon>Enterovibrio</taxon>
    </lineage>
</organism>
<keyword evidence="2" id="KW-0812">Transmembrane</keyword>
<name>A0A2N7LG37_9GAMM</name>
<evidence type="ECO:0000313" key="4">
    <source>
        <dbReference type="Proteomes" id="UP000235387"/>
    </source>
</evidence>
<dbReference type="Proteomes" id="UP000235387">
    <property type="component" value="Unassembled WGS sequence"/>
</dbReference>
<dbReference type="RefSeq" id="WP_102390140.1">
    <property type="nucleotide sequence ID" value="NZ_JBFRLP010000015.1"/>
</dbReference>
<protein>
    <submittedName>
        <fullName evidence="3">Uncharacterized protein</fullName>
    </submittedName>
</protein>
<reference evidence="4" key="1">
    <citation type="submission" date="2016-07" db="EMBL/GenBank/DDBJ databases">
        <title>Nontailed viruses are major unrecognized killers of bacteria in the ocean.</title>
        <authorList>
            <person name="Kauffman K."/>
            <person name="Hussain F."/>
            <person name="Yang J."/>
            <person name="Arevalo P."/>
            <person name="Brown J."/>
            <person name="Cutler M."/>
            <person name="Kelly L."/>
            <person name="Polz M.F."/>
        </authorList>
    </citation>
    <scope>NUCLEOTIDE SEQUENCE [LARGE SCALE GENOMIC DNA]</scope>
    <source>
        <strain evidence="4">10N.261.45.A10</strain>
    </source>
</reference>
<evidence type="ECO:0000256" key="2">
    <source>
        <dbReference type="SAM" id="Phobius"/>
    </source>
</evidence>
<keyword evidence="2" id="KW-0472">Membrane</keyword>
<feature type="region of interest" description="Disordered" evidence="1">
    <location>
        <begin position="124"/>
        <end position="156"/>
    </location>
</feature>
<comment type="caution">
    <text evidence="3">The sequence shown here is derived from an EMBL/GenBank/DDBJ whole genome shotgun (WGS) entry which is preliminary data.</text>
</comment>
<dbReference type="AlphaFoldDB" id="A0A2N7LG37"/>
<sequence>MSKPFSDDDIAAMYKNSATEAPSASLDDAILAYASEQTAHADSPEAETATPKGKSAKNWWPIFGLAAGAMFVALLAPWQWVDQTLPGAQDVQQYSSPDLMMLEEAEIPPSAADAVPDAKLHKFASPSEDAPRAKSMKPALPEKTTESATSPTPAREMLRSKMMVDNEMEVVKEAITRNPFVEIEALLEEGNEVQAHNKLKDLLRHQPQLEARLPEHLKTLLNLNTLPKQRVNN</sequence>
<gene>
    <name evidence="3" type="ORF">BCT23_09720</name>
</gene>
<evidence type="ECO:0000256" key="1">
    <source>
        <dbReference type="SAM" id="MobiDB-lite"/>
    </source>
</evidence>
<proteinExistence type="predicted"/>
<dbReference type="EMBL" id="MDAL01000007">
    <property type="protein sequence ID" value="PMN94446.1"/>
    <property type="molecule type" value="Genomic_DNA"/>
</dbReference>
<feature type="transmembrane region" description="Helical" evidence="2">
    <location>
        <begin position="59"/>
        <end position="80"/>
    </location>
</feature>